<dbReference type="Pfam" id="PF23754">
    <property type="entry name" value="Beta-prop_IP5PC_F"/>
    <property type="match status" value="1"/>
</dbReference>
<dbReference type="InterPro" id="IPR015943">
    <property type="entry name" value="WD40/YVTN_repeat-like_dom_sf"/>
</dbReference>
<dbReference type="GO" id="GO:0009846">
    <property type="term" value="P:pollen germination"/>
    <property type="evidence" value="ECO:0007669"/>
    <property type="project" value="UniProtKB-ARBA"/>
</dbReference>
<organism evidence="12 13">
    <name type="scientific">Castilleja foliolosa</name>
    <dbReference type="NCBI Taxonomy" id="1961234"/>
    <lineage>
        <taxon>Eukaryota</taxon>
        <taxon>Viridiplantae</taxon>
        <taxon>Streptophyta</taxon>
        <taxon>Embryophyta</taxon>
        <taxon>Tracheophyta</taxon>
        <taxon>Spermatophyta</taxon>
        <taxon>Magnoliopsida</taxon>
        <taxon>eudicotyledons</taxon>
        <taxon>Gunneridae</taxon>
        <taxon>Pentapetalae</taxon>
        <taxon>asterids</taxon>
        <taxon>lamiids</taxon>
        <taxon>Lamiales</taxon>
        <taxon>Orobanchaceae</taxon>
        <taxon>Pedicularideae</taxon>
        <taxon>Castillejinae</taxon>
        <taxon>Castilleja</taxon>
    </lineage>
</organism>
<dbReference type="InterPro" id="IPR000300">
    <property type="entry name" value="IPPc"/>
</dbReference>
<feature type="domain" description="Inositol polyphosphate-related phosphatase" evidence="11">
    <location>
        <begin position="572"/>
        <end position="927"/>
    </location>
</feature>
<dbReference type="FunFam" id="2.130.10.10:FF:002156">
    <property type="entry name" value="Type I inositol polyphosphate 5-phosphatase 12"/>
    <property type="match status" value="1"/>
</dbReference>
<feature type="region of interest" description="Disordered" evidence="10">
    <location>
        <begin position="1093"/>
        <end position="1118"/>
    </location>
</feature>
<dbReference type="InterPro" id="IPR056454">
    <property type="entry name" value="Beta-prop_IP5PC_F"/>
</dbReference>
<dbReference type="Gene3D" id="3.60.10.10">
    <property type="entry name" value="Endonuclease/exonuclease/phosphatase"/>
    <property type="match status" value="1"/>
</dbReference>
<keyword evidence="13" id="KW-1185">Reference proteome</keyword>
<evidence type="ECO:0000256" key="1">
    <source>
        <dbReference type="ARBA" id="ARBA00001946"/>
    </source>
</evidence>
<sequence length="1118" mass="123754">MDEDDRTILEGISNSPPHRKPQSYSQQLRSTTATNHKRHHQLRKHSLDENRILGHHPTAHSNVFYGSNPDSSDDDEFYPYSTVTAIGSVSDHHVDYGGLNKPGSDGGDTGDELPQQPMPEFMGSGGGVGIFKVPNRAAVNPNRPPCLELRPHPLRETQVGKFLRTIASTETQLWAGQESGVRVWNYSDSFKPGTGIGGRARRGDEDAAPFYESASTSPTICLIVDQGTKLIFSGHKDGKIRSWKMDQQFSDENGFKEGLYWQAHRGPVLSMEISSYGDIWSGSENGAIRVWPYEAVEKSLNLSPEEKNMSTLLVEKSYIDLKSQVTVNGVCNISSSDVKYLLSDNARARIWAVGSLSFSLWDARTRELLKVFNTEGQIDNRVDISSAQDQAVEDEMNVKFVSKSKKEKSGFLQRSRNAIMGAADAVRRVASKSAGAFGEDGKRTEAIVLSADGMIWTGSSNGLLIQWDGNGNRLQEFTHHPCGALCFCSYGSRIWIGYVSGMVQVMDLEGNLIAGWVAHNGPVIRLVVGNGLVFSLATHGGIRGWNISSPAPIDDIVRAELAEREIMCTRLENIRILVGTWNVGQGRASRGALKSWLGSTISDVGIVVIGLQEVEMGAGFLAMSAAKETVGLEGSGIGQWWQDHIGKALDEENTFERVGSRQLAGLMIAIWVRKTLRTHVGDLDVGAVACGLGRAIGNKGGVGLRLRVFDRIMCFTNSHMAAHLEAVNRRNADFNHIYRTMTFTRSSNNMLNNAAAGVSSAAQTLRGANATTVNPDEGRPDLAEADLVIFCGDFNYRLFGISYDEARDFVSQRSFDWLREKDQLRAEMKAGKVFQGMREALIKFPPTYKFERGKPGLGGYDSGEKKRIPAWCDRVLYRDNRANPNEECSLECPVVASILQYDARMDVTESDHKPVRCKFNLDIARVDRSVRRQELGKLLESNDDIRSSLEALRFVPETTVNTNKIMLQNQDTFSLKITNRSGEDMVFYQIICEGQSTINEDEVASEYRPRGSLGLPRWLEVTPAAGMINPDQVSEISVHHEECHPVEELVDGVPQSWWSEDTRDKEVVLLVNVRGSCSTEKKNHRIHVRHCFSANQPKLDSKGNGSRKHSSGPQKGLH</sequence>
<dbReference type="SUPFAM" id="SSF56219">
    <property type="entry name" value="DNase I-like"/>
    <property type="match status" value="1"/>
</dbReference>
<evidence type="ECO:0000256" key="10">
    <source>
        <dbReference type="SAM" id="MobiDB-lite"/>
    </source>
</evidence>
<dbReference type="InterPro" id="IPR036691">
    <property type="entry name" value="Endo/exonu/phosph_ase_sf"/>
</dbReference>
<evidence type="ECO:0000256" key="3">
    <source>
        <dbReference type="ARBA" id="ARBA00022499"/>
    </source>
</evidence>
<keyword evidence="8" id="KW-0460">Magnesium</keyword>
<dbReference type="CDD" id="cd09074">
    <property type="entry name" value="INPP5c"/>
    <property type="match status" value="1"/>
</dbReference>
<dbReference type="FunFam" id="3.60.10.10:FF:000011">
    <property type="entry name" value="Type II inositol polyphosphate 5-phosphatase 15"/>
    <property type="match status" value="1"/>
</dbReference>
<dbReference type="PANTHER" id="PTHR11200:SF261">
    <property type="entry name" value="TYPE I INOSITOL POLYPHOSPHATE 5-PHOSPHATASE 12"/>
    <property type="match status" value="1"/>
</dbReference>
<comment type="similarity">
    <text evidence="2">Belongs to the inositol polyphosphate 5-phosphatase family.</text>
</comment>
<feature type="compositionally biased region" description="Basic residues" evidence="10">
    <location>
        <begin position="35"/>
        <end position="44"/>
    </location>
</feature>
<dbReference type="FunFam" id="2.130.10.10:FF:001216">
    <property type="entry name" value="Type II inositol polyphosphate 5-phosphatase 15"/>
    <property type="match status" value="1"/>
</dbReference>
<dbReference type="Pfam" id="PF23755">
    <property type="entry name" value="Ig-like_IP5PC_F"/>
    <property type="match status" value="1"/>
</dbReference>
<keyword evidence="9" id="KW-0832">Ubl conjugation</keyword>
<evidence type="ECO:0000256" key="2">
    <source>
        <dbReference type="ARBA" id="ARBA00010768"/>
    </source>
</evidence>
<dbReference type="InterPro" id="IPR036322">
    <property type="entry name" value="WD40_repeat_dom_sf"/>
</dbReference>
<dbReference type="InterPro" id="IPR056455">
    <property type="entry name" value="Ig-like_IP5PC_F"/>
</dbReference>
<dbReference type="GO" id="GO:0016787">
    <property type="term" value="F:hydrolase activity"/>
    <property type="evidence" value="ECO:0007669"/>
    <property type="project" value="UniProtKB-KW"/>
</dbReference>
<evidence type="ECO:0000256" key="4">
    <source>
        <dbReference type="ARBA" id="ARBA00022574"/>
    </source>
</evidence>
<keyword evidence="7" id="KW-0378">Hydrolase</keyword>
<evidence type="ECO:0000259" key="11">
    <source>
        <dbReference type="SMART" id="SM00128"/>
    </source>
</evidence>
<keyword evidence="3" id="KW-1017">Isopeptide bond</keyword>
<dbReference type="PANTHER" id="PTHR11200">
    <property type="entry name" value="INOSITOL 5-PHOSPHATASE"/>
    <property type="match status" value="1"/>
</dbReference>
<dbReference type="Pfam" id="PF22669">
    <property type="entry name" value="Exo_endo_phos2"/>
    <property type="match status" value="1"/>
</dbReference>
<comment type="cofactor">
    <cofactor evidence="1">
        <name>Mg(2+)</name>
        <dbReference type="ChEBI" id="CHEBI:18420"/>
    </cofactor>
</comment>
<dbReference type="Proteomes" id="UP001632038">
    <property type="component" value="Unassembled WGS sequence"/>
</dbReference>
<name>A0ABD3BT51_9LAMI</name>
<reference evidence="13" key="1">
    <citation type="journal article" date="2024" name="IScience">
        <title>Strigolactones Initiate the Formation of Haustorium-like Structures in Castilleja.</title>
        <authorList>
            <person name="Buerger M."/>
            <person name="Peterson D."/>
            <person name="Chory J."/>
        </authorList>
    </citation>
    <scope>NUCLEOTIDE SEQUENCE [LARGE SCALE GENOMIC DNA]</scope>
</reference>
<dbReference type="InterPro" id="IPR001680">
    <property type="entry name" value="WD40_rpt"/>
</dbReference>
<dbReference type="GO" id="GO:0046872">
    <property type="term" value="F:metal ion binding"/>
    <property type="evidence" value="ECO:0007669"/>
    <property type="project" value="UniProtKB-KW"/>
</dbReference>
<feature type="region of interest" description="Disordered" evidence="10">
    <location>
        <begin position="1"/>
        <end position="44"/>
    </location>
</feature>
<keyword evidence="5" id="KW-0479">Metal-binding</keyword>
<evidence type="ECO:0000256" key="7">
    <source>
        <dbReference type="ARBA" id="ARBA00022801"/>
    </source>
</evidence>
<protein>
    <recommendedName>
        <fullName evidence="11">Inositol polyphosphate-related phosphatase domain-containing protein</fullName>
    </recommendedName>
</protein>
<evidence type="ECO:0000313" key="12">
    <source>
        <dbReference type="EMBL" id="KAL3619877.1"/>
    </source>
</evidence>
<proteinExistence type="inferred from homology"/>
<dbReference type="AlphaFoldDB" id="A0ABD3BT51"/>
<gene>
    <name evidence="12" type="ORF">CASFOL_034789</name>
</gene>
<dbReference type="Gene3D" id="2.130.10.10">
    <property type="entry name" value="YVTN repeat-like/Quinoprotein amine dehydrogenase"/>
    <property type="match status" value="2"/>
</dbReference>
<accession>A0ABD3BT51</accession>
<evidence type="ECO:0000313" key="13">
    <source>
        <dbReference type="Proteomes" id="UP001632038"/>
    </source>
</evidence>
<keyword evidence="6" id="KW-0677">Repeat</keyword>
<keyword evidence="4" id="KW-0853">WD repeat</keyword>
<dbReference type="InterPro" id="IPR046985">
    <property type="entry name" value="IP5"/>
</dbReference>
<evidence type="ECO:0000256" key="6">
    <source>
        <dbReference type="ARBA" id="ARBA00022737"/>
    </source>
</evidence>
<dbReference type="EMBL" id="JAVIJP010000066">
    <property type="protein sequence ID" value="KAL3619877.1"/>
    <property type="molecule type" value="Genomic_DNA"/>
</dbReference>
<feature type="region of interest" description="Disordered" evidence="10">
    <location>
        <begin position="94"/>
        <end position="127"/>
    </location>
</feature>
<feature type="compositionally biased region" description="Polar residues" evidence="10">
    <location>
        <begin position="12"/>
        <end position="34"/>
    </location>
</feature>
<dbReference type="SUPFAM" id="SSF50978">
    <property type="entry name" value="WD40 repeat-like"/>
    <property type="match status" value="1"/>
</dbReference>
<dbReference type="SMART" id="SM00128">
    <property type="entry name" value="IPPc"/>
    <property type="match status" value="1"/>
</dbReference>
<dbReference type="SMART" id="SM00320">
    <property type="entry name" value="WD40"/>
    <property type="match status" value="4"/>
</dbReference>
<evidence type="ECO:0000256" key="8">
    <source>
        <dbReference type="ARBA" id="ARBA00022842"/>
    </source>
</evidence>
<comment type="caution">
    <text evidence="12">The sequence shown here is derived from an EMBL/GenBank/DDBJ whole genome shotgun (WGS) entry which is preliminary data.</text>
</comment>
<evidence type="ECO:0000256" key="9">
    <source>
        <dbReference type="ARBA" id="ARBA00022843"/>
    </source>
</evidence>
<evidence type="ECO:0000256" key="5">
    <source>
        <dbReference type="ARBA" id="ARBA00022723"/>
    </source>
</evidence>